<accession>A0A9P8L766</accession>
<evidence type="ECO:0000313" key="4">
    <source>
        <dbReference type="Proteomes" id="UP000750711"/>
    </source>
</evidence>
<protein>
    <submittedName>
        <fullName evidence="3">Uncharacterized protein</fullName>
    </submittedName>
</protein>
<keyword evidence="4" id="KW-1185">Reference proteome</keyword>
<gene>
    <name evidence="3" type="ORF">GP486_006843</name>
</gene>
<sequence>MSSAGYIYEGSWINWNTGNRVLGATITLSPRRASILIALIAIFVKVVGDRFWAILRFVLHQCRSGRGQQEALHAQQQVILKNTSSDVATVWEFLQLAYYWRNHASRLLGRCAPISMLAFLNFVVWTASGIFSSQIARVPGGNEVLVRSPHCGAYMLPNVSISMRQEYNGRLQNQTRIADGYVKTCYNDRESSENERCRLYVRQQIPWKGNADVECPFQSKVCKNGIKAYEMDTGMVDSHAVLGVNSRPSERVLYRRRTTCAILNTEDYSKVVREENIGLSFAEFYYGASANDLGFNFTFRVNAAAALSSAGYDLSATGDAGGAVKFIPELQRMDSDFTLLWLEQNFLRYSAPIDDPFFAAHFRPNITPASSPVYIAEGYASVIGCIDQHQFCNPNNGQCTPLGRLDAKSGADATKRLEWNSAQEYTLLVINLALIDTQIYHSIAGRGAAALRAQETVYDNTNGRLPNNQWIIELKTWFSVALAKLQAGVVESATGPEYTSNGLLRKVNLTDSGEIYDNLCRMQKVRTNGGYQSFSVLGLSIILAVGSFIITASLVLDPIFGLLQKRQGSLYRTLAWKTDSKLQLLRMANEAIGIGVWEGGADEVPVTVNRNQRLAVLDISDEKRPKLSKGEEDDEPEEVEVEHES</sequence>
<comment type="caution">
    <text evidence="3">The sequence shown here is derived from an EMBL/GenBank/DDBJ whole genome shotgun (WGS) entry which is preliminary data.</text>
</comment>
<keyword evidence="2" id="KW-1133">Transmembrane helix</keyword>
<dbReference type="AlphaFoldDB" id="A0A9P8L766"/>
<feature type="transmembrane region" description="Helical" evidence="2">
    <location>
        <begin position="107"/>
        <end position="127"/>
    </location>
</feature>
<reference evidence="3" key="1">
    <citation type="submission" date="2021-03" db="EMBL/GenBank/DDBJ databases">
        <title>Comparative genomics and phylogenomic investigation of the class Geoglossomycetes provide insights into ecological specialization and systematics.</title>
        <authorList>
            <person name="Melie T."/>
            <person name="Pirro S."/>
            <person name="Miller A.N."/>
            <person name="Quandt A."/>
        </authorList>
    </citation>
    <scope>NUCLEOTIDE SEQUENCE</scope>
    <source>
        <strain evidence="3">CAQ_001_2017</strain>
    </source>
</reference>
<feature type="transmembrane region" description="Helical" evidence="2">
    <location>
        <begin position="534"/>
        <end position="556"/>
    </location>
</feature>
<feature type="transmembrane region" description="Helical" evidence="2">
    <location>
        <begin position="35"/>
        <end position="59"/>
    </location>
</feature>
<dbReference type="EMBL" id="JAGHQM010001679">
    <property type="protein sequence ID" value="KAH0552959.1"/>
    <property type="molecule type" value="Genomic_DNA"/>
</dbReference>
<organism evidence="3 4">
    <name type="scientific">Trichoglossum hirsutum</name>
    <dbReference type="NCBI Taxonomy" id="265104"/>
    <lineage>
        <taxon>Eukaryota</taxon>
        <taxon>Fungi</taxon>
        <taxon>Dikarya</taxon>
        <taxon>Ascomycota</taxon>
        <taxon>Pezizomycotina</taxon>
        <taxon>Geoglossomycetes</taxon>
        <taxon>Geoglossales</taxon>
        <taxon>Geoglossaceae</taxon>
        <taxon>Trichoglossum</taxon>
    </lineage>
</organism>
<evidence type="ECO:0000313" key="3">
    <source>
        <dbReference type="EMBL" id="KAH0552959.1"/>
    </source>
</evidence>
<name>A0A9P8L766_9PEZI</name>
<evidence type="ECO:0000256" key="1">
    <source>
        <dbReference type="SAM" id="MobiDB-lite"/>
    </source>
</evidence>
<proteinExistence type="predicted"/>
<keyword evidence="2" id="KW-0472">Membrane</keyword>
<keyword evidence="2" id="KW-0812">Transmembrane</keyword>
<evidence type="ECO:0000256" key="2">
    <source>
        <dbReference type="SAM" id="Phobius"/>
    </source>
</evidence>
<feature type="region of interest" description="Disordered" evidence="1">
    <location>
        <begin position="624"/>
        <end position="645"/>
    </location>
</feature>
<feature type="compositionally biased region" description="Acidic residues" evidence="1">
    <location>
        <begin position="631"/>
        <end position="645"/>
    </location>
</feature>
<dbReference type="Proteomes" id="UP000750711">
    <property type="component" value="Unassembled WGS sequence"/>
</dbReference>